<dbReference type="AlphaFoldDB" id="A0A834JCB7"/>
<proteinExistence type="predicted"/>
<feature type="region of interest" description="Disordered" evidence="1">
    <location>
        <begin position="18"/>
        <end position="54"/>
    </location>
</feature>
<evidence type="ECO:0000313" key="2">
    <source>
        <dbReference type="EMBL" id="KAF7384552.1"/>
    </source>
</evidence>
<evidence type="ECO:0000313" key="3">
    <source>
        <dbReference type="Proteomes" id="UP000617340"/>
    </source>
</evidence>
<gene>
    <name evidence="2" type="ORF">HZH68_014164</name>
</gene>
<organism evidence="2 3">
    <name type="scientific">Vespula germanica</name>
    <name type="common">German yellow jacket</name>
    <name type="synonym">Paravespula germanica</name>
    <dbReference type="NCBI Taxonomy" id="30212"/>
    <lineage>
        <taxon>Eukaryota</taxon>
        <taxon>Metazoa</taxon>
        <taxon>Ecdysozoa</taxon>
        <taxon>Arthropoda</taxon>
        <taxon>Hexapoda</taxon>
        <taxon>Insecta</taxon>
        <taxon>Pterygota</taxon>
        <taxon>Neoptera</taxon>
        <taxon>Endopterygota</taxon>
        <taxon>Hymenoptera</taxon>
        <taxon>Apocrita</taxon>
        <taxon>Aculeata</taxon>
        <taxon>Vespoidea</taxon>
        <taxon>Vespidae</taxon>
        <taxon>Vespinae</taxon>
        <taxon>Vespula</taxon>
    </lineage>
</organism>
<dbReference type="Proteomes" id="UP000617340">
    <property type="component" value="Unassembled WGS sequence"/>
</dbReference>
<dbReference type="EMBL" id="JACSDZ010000017">
    <property type="protein sequence ID" value="KAF7384552.1"/>
    <property type="molecule type" value="Genomic_DNA"/>
</dbReference>
<sequence>MNLKTWNCELLFRLFPSEREEPGRGGGGGRGEVGARVGGGGRGERGGGGEVEVNPRKTLNVWTSLEQAYGFSANNGRVPEDSAAGGVTSGGRERSTQKTRTYFSAKAANGWLSQGAMTTTRTMAFVIALKWVAFHAELPPG</sequence>
<name>A0A834JCB7_VESGE</name>
<keyword evidence="3" id="KW-1185">Reference proteome</keyword>
<accession>A0A834JCB7</accession>
<feature type="region of interest" description="Disordered" evidence="1">
    <location>
        <begin position="73"/>
        <end position="98"/>
    </location>
</feature>
<comment type="caution">
    <text evidence="2">The sequence shown here is derived from an EMBL/GenBank/DDBJ whole genome shotgun (WGS) entry which is preliminary data.</text>
</comment>
<feature type="compositionally biased region" description="Gly residues" evidence="1">
    <location>
        <begin position="24"/>
        <end position="41"/>
    </location>
</feature>
<evidence type="ECO:0000256" key="1">
    <source>
        <dbReference type="SAM" id="MobiDB-lite"/>
    </source>
</evidence>
<protein>
    <submittedName>
        <fullName evidence="2">Uncharacterized protein</fullName>
    </submittedName>
</protein>
<reference evidence="2" key="1">
    <citation type="journal article" date="2020" name="G3 (Bethesda)">
        <title>High-Quality Assemblies for Three Invasive Social Wasps from the &lt;i&gt;Vespula&lt;/i&gt; Genus.</title>
        <authorList>
            <person name="Harrop T.W.R."/>
            <person name="Guhlin J."/>
            <person name="McLaughlin G.M."/>
            <person name="Permina E."/>
            <person name="Stockwell P."/>
            <person name="Gilligan J."/>
            <person name="Le Lec M.F."/>
            <person name="Gruber M.A.M."/>
            <person name="Quinn O."/>
            <person name="Lovegrove M."/>
            <person name="Duncan E.J."/>
            <person name="Remnant E.J."/>
            <person name="Van Eeckhoven J."/>
            <person name="Graham B."/>
            <person name="Knapp R.A."/>
            <person name="Langford K.W."/>
            <person name="Kronenberg Z."/>
            <person name="Press M.O."/>
            <person name="Eacker S.M."/>
            <person name="Wilson-Rankin E.E."/>
            <person name="Purcell J."/>
            <person name="Lester P.J."/>
            <person name="Dearden P.K."/>
        </authorList>
    </citation>
    <scope>NUCLEOTIDE SEQUENCE</scope>
    <source>
        <strain evidence="2">Linc-1</strain>
    </source>
</reference>